<accession>A0ABX5KYZ3</accession>
<sequence length="439" mass="46257">MPSSPLSPLSAAAVDLSRHVRAGDRIHWGQGEAQPRTLIKALLEQRHRLGRVAVLLGESQAGLLQPEHTDAIDFATWCGYGGNQALVQAGVLDVWPCHDAALPALIRAGELRVDVLLLQVSPPDALGRYSLGCAMDTLPAALDTARVVIAEVHAGVPWTHGERYLNREDFDVLVEADYPLDAPSAADAIDSTDARVRAIARHAATLIDDGATLQSGPGAIPDAILAQLADRRGLGLHTDTAGAAVVELAARGALTNEHKRVDRGIGVAARLAGGARLRRHAAHDEGLSLRGIDYLHDPAVLARLDRFTAINTAIEVDLGGQVNTEVRGGYYVGAVGGASAFSRAARASRGGLAIVALTSTHGHRSRIVASCGGPIGIARSDVDVIVTEYGVADLRGRGLWARLRAMLDIAAPEHRDALERQSHETLRGAGVDWSQLVGA</sequence>
<evidence type="ECO:0000313" key="6">
    <source>
        <dbReference type="Proteomes" id="UP000245712"/>
    </source>
</evidence>
<protein>
    <submittedName>
        <fullName evidence="5">Acetyl-CoA hydrolase</fullName>
    </submittedName>
</protein>
<keyword evidence="5" id="KW-0378">Hydrolase</keyword>
<dbReference type="Pfam" id="PF02550">
    <property type="entry name" value="AcetylCoA_hydro"/>
    <property type="match status" value="1"/>
</dbReference>
<evidence type="ECO:0000313" key="5">
    <source>
        <dbReference type="EMBL" id="PVX86324.1"/>
    </source>
</evidence>
<evidence type="ECO:0000259" key="3">
    <source>
        <dbReference type="Pfam" id="PF02550"/>
    </source>
</evidence>
<keyword evidence="2" id="KW-0808">Transferase</keyword>
<evidence type="ECO:0000256" key="2">
    <source>
        <dbReference type="ARBA" id="ARBA00022679"/>
    </source>
</evidence>
<proteinExistence type="inferred from homology"/>
<dbReference type="InterPro" id="IPR026888">
    <property type="entry name" value="AcetylCoA_hyd_C"/>
</dbReference>
<comment type="similarity">
    <text evidence="1">Belongs to the acetyl-CoA hydrolase/transferase family.</text>
</comment>
<dbReference type="Gene3D" id="3.40.1080.10">
    <property type="entry name" value="Glutaconate Coenzyme A-transferase"/>
    <property type="match status" value="1"/>
</dbReference>
<dbReference type="PANTHER" id="PTHR21432:SF20">
    <property type="entry name" value="ACETYL-COA HYDROLASE"/>
    <property type="match status" value="1"/>
</dbReference>
<organism evidence="5 6">
    <name type="scientific">Paraburkholderia unamae</name>
    <dbReference type="NCBI Taxonomy" id="219649"/>
    <lineage>
        <taxon>Bacteria</taxon>
        <taxon>Pseudomonadati</taxon>
        <taxon>Pseudomonadota</taxon>
        <taxon>Betaproteobacteria</taxon>
        <taxon>Burkholderiales</taxon>
        <taxon>Burkholderiaceae</taxon>
        <taxon>Paraburkholderia</taxon>
    </lineage>
</organism>
<dbReference type="RefSeq" id="WP_116609781.1">
    <property type="nucleotide sequence ID" value="NZ_QEOB01000002.1"/>
</dbReference>
<evidence type="ECO:0000256" key="1">
    <source>
        <dbReference type="ARBA" id="ARBA00009632"/>
    </source>
</evidence>
<dbReference type="SUPFAM" id="SSF100950">
    <property type="entry name" value="NagB/RpiA/CoA transferase-like"/>
    <property type="match status" value="2"/>
</dbReference>
<feature type="domain" description="Acetyl-CoA hydrolase/transferase C-terminal" evidence="4">
    <location>
        <begin position="276"/>
        <end position="421"/>
    </location>
</feature>
<evidence type="ECO:0000259" key="4">
    <source>
        <dbReference type="Pfam" id="PF13336"/>
    </source>
</evidence>
<reference evidence="5 6" key="1">
    <citation type="submission" date="2018-05" db="EMBL/GenBank/DDBJ databases">
        <title>Genomic Encyclopedia of Type Strains, Phase IV (KMG-V): Genome sequencing to study the core and pangenomes of soil and plant-associated prokaryotes.</title>
        <authorList>
            <person name="Whitman W."/>
        </authorList>
    </citation>
    <scope>NUCLEOTIDE SEQUENCE [LARGE SCALE GENOMIC DNA]</scope>
    <source>
        <strain evidence="5 6">SCZa-39</strain>
    </source>
</reference>
<comment type="caution">
    <text evidence="5">The sequence shown here is derived from an EMBL/GenBank/DDBJ whole genome shotgun (WGS) entry which is preliminary data.</text>
</comment>
<dbReference type="InterPro" id="IPR037171">
    <property type="entry name" value="NagB/RpiA_transferase-like"/>
</dbReference>
<dbReference type="GO" id="GO:0016787">
    <property type="term" value="F:hydrolase activity"/>
    <property type="evidence" value="ECO:0007669"/>
    <property type="project" value="UniProtKB-KW"/>
</dbReference>
<keyword evidence="6" id="KW-1185">Reference proteome</keyword>
<dbReference type="Gene3D" id="3.40.1080.20">
    <property type="entry name" value="Acetyl-CoA hydrolase/transferase C-terminal domain"/>
    <property type="match status" value="1"/>
</dbReference>
<dbReference type="Pfam" id="PF13336">
    <property type="entry name" value="AcetylCoA_hyd_C"/>
    <property type="match status" value="1"/>
</dbReference>
<dbReference type="InterPro" id="IPR046433">
    <property type="entry name" value="ActCoA_hydro"/>
</dbReference>
<dbReference type="PANTHER" id="PTHR21432">
    <property type="entry name" value="ACETYL-COA HYDROLASE-RELATED"/>
    <property type="match status" value="1"/>
</dbReference>
<feature type="domain" description="Acetyl-CoA hydrolase/transferase N-terminal" evidence="3">
    <location>
        <begin position="14"/>
        <end position="165"/>
    </location>
</feature>
<dbReference type="InterPro" id="IPR003702">
    <property type="entry name" value="ActCoA_hydro_N"/>
</dbReference>
<dbReference type="Gene3D" id="3.30.750.70">
    <property type="entry name" value="4-hydroxybutyrate coenzyme like domains"/>
    <property type="match status" value="1"/>
</dbReference>
<dbReference type="EMBL" id="QEOB01000002">
    <property type="protein sequence ID" value="PVX86324.1"/>
    <property type="molecule type" value="Genomic_DNA"/>
</dbReference>
<dbReference type="InterPro" id="IPR038460">
    <property type="entry name" value="AcetylCoA_hyd_C_sf"/>
</dbReference>
<dbReference type="Proteomes" id="UP000245712">
    <property type="component" value="Unassembled WGS sequence"/>
</dbReference>
<name>A0ABX5KYZ3_9BURK</name>
<gene>
    <name evidence="5" type="ORF">C7402_102160</name>
</gene>